<comment type="similarity">
    <text evidence="1">Belongs to the thioesterase PaaI family.</text>
</comment>
<keyword evidence="2" id="KW-0378">Hydrolase</keyword>
<dbReference type="InterPro" id="IPR039298">
    <property type="entry name" value="ACOT13"/>
</dbReference>
<dbReference type="Pfam" id="PF03061">
    <property type="entry name" value="4HBT"/>
    <property type="match status" value="1"/>
</dbReference>
<dbReference type="EMBL" id="ML178821">
    <property type="protein sequence ID" value="TFL03202.1"/>
    <property type="molecule type" value="Genomic_DNA"/>
</dbReference>
<feature type="domain" description="Thioesterase" evidence="3">
    <location>
        <begin position="115"/>
        <end position="194"/>
    </location>
</feature>
<dbReference type="CDD" id="cd03443">
    <property type="entry name" value="PaaI_thioesterase"/>
    <property type="match status" value="1"/>
</dbReference>
<keyword evidence="5" id="KW-1185">Reference proteome</keyword>
<dbReference type="InterPro" id="IPR006683">
    <property type="entry name" value="Thioestr_dom"/>
</dbReference>
<evidence type="ECO:0000313" key="4">
    <source>
        <dbReference type="EMBL" id="TFL03202.1"/>
    </source>
</evidence>
<accession>A0A5C3QN19</accession>
<dbReference type="Gene3D" id="3.10.129.10">
    <property type="entry name" value="Hotdog Thioesterase"/>
    <property type="match status" value="1"/>
</dbReference>
<evidence type="ECO:0000256" key="2">
    <source>
        <dbReference type="ARBA" id="ARBA00022801"/>
    </source>
</evidence>
<reference evidence="4 5" key="1">
    <citation type="journal article" date="2019" name="Nat. Ecol. Evol.">
        <title>Megaphylogeny resolves global patterns of mushroom evolution.</title>
        <authorList>
            <person name="Varga T."/>
            <person name="Krizsan K."/>
            <person name="Foldi C."/>
            <person name="Dima B."/>
            <person name="Sanchez-Garcia M."/>
            <person name="Sanchez-Ramirez S."/>
            <person name="Szollosi G.J."/>
            <person name="Szarkandi J.G."/>
            <person name="Papp V."/>
            <person name="Albert L."/>
            <person name="Andreopoulos W."/>
            <person name="Angelini C."/>
            <person name="Antonin V."/>
            <person name="Barry K.W."/>
            <person name="Bougher N.L."/>
            <person name="Buchanan P."/>
            <person name="Buyck B."/>
            <person name="Bense V."/>
            <person name="Catcheside P."/>
            <person name="Chovatia M."/>
            <person name="Cooper J."/>
            <person name="Damon W."/>
            <person name="Desjardin D."/>
            <person name="Finy P."/>
            <person name="Geml J."/>
            <person name="Haridas S."/>
            <person name="Hughes K."/>
            <person name="Justo A."/>
            <person name="Karasinski D."/>
            <person name="Kautmanova I."/>
            <person name="Kiss B."/>
            <person name="Kocsube S."/>
            <person name="Kotiranta H."/>
            <person name="LaButti K.M."/>
            <person name="Lechner B.E."/>
            <person name="Liimatainen K."/>
            <person name="Lipzen A."/>
            <person name="Lukacs Z."/>
            <person name="Mihaltcheva S."/>
            <person name="Morgado L.N."/>
            <person name="Niskanen T."/>
            <person name="Noordeloos M.E."/>
            <person name="Ohm R.A."/>
            <person name="Ortiz-Santana B."/>
            <person name="Ovrebo C."/>
            <person name="Racz N."/>
            <person name="Riley R."/>
            <person name="Savchenko A."/>
            <person name="Shiryaev A."/>
            <person name="Soop K."/>
            <person name="Spirin V."/>
            <person name="Szebenyi C."/>
            <person name="Tomsovsky M."/>
            <person name="Tulloss R.E."/>
            <person name="Uehling J."/>
            <person name="Grigoriev I.V."/>
            <person name="Vagvolgyi C."/>
            <person name="Papp T."/>
            <person name="Martin F.M."/>
            <person name="Miettinen O."/>
            <person name="Hibbett D.S."/>
            <person name="Nagy L.G."/>
        </authorList>
    </citation>
    <scope>NUCLEOTIDE SEQUENCE [LARGE SCALE GENOMIC DNA]</scope>
    <source>
        <strain evidence="4 5">CBS 309.79</strain>
    </source>
</reference>
<proteinExistence type="inferred from homology"/>
<dbReference type="Proteomes" id="UP000305067">
    <property type="component" value="Unassembled WGS sequence"/>
</dbReference>
<gene>
    <name evidence="4" type="ORF">BDV98DRAFT_565551</name>
</gene>
<dbReference type="STRING" id="1884261.A0A5C3QN19"/>
<sequence>MPPPPALPRLVRPPSPTSLARIVQEKYTTIPDEPIAHIHGDAPEHVKAVMSKPLWFYEFAGPPENRFGYSIGSRFITREVSFMPVQNQTRPPEGPRRNVRIVWELDVKEDMLNYMGTVHGGCISYLMDGCTSLVLVAHAMMTGGKPIARVSQQMSVTLHAPVPQDTMLRLVAYTTSVGKTTAFAVCEVWNARTDTLAATGSQIMVRASEPSPKTKL</sequence>
<dbReference type="PANTHER" id="PTHR21660:SF1">
    <property type="entry name" value="ACYL-COENZYME A THIOESTERASE 13"/>
    <property type="match status" value="1"/>
</dbReference>
<protein>
    <submittedName>
        <fullName evidence="4">HotDog domain-containing protein</fullName>
    </submittedName>
</protein>
<dbReference type="InterPro" id="IPR029069">
    <property type="entry name" value="HotDog_dom_sf"/>
</dbReference>
<evidence type="ECO:0000256" key="1">
    <source>
        <dbReference type="ARBA" id="ARBA00008324"/>
    </source>
</evidence>
<evidence type="ECO:0000259" key="3">
    <source>
        <dbReference type="Pfam" id="PF03061"/>
    </source>
</evidence>
<dbReference type="AlphaFoldDB" id="A0A5C3QN19"/>
<dbReference type="GO" id="GO:0047617">
    <property type="term" value="F:fatty acyl-CoA hydrolase activity"/>
    <property type="evidence" value="ECO:0007669"/>
    <property type="project" value="InterPro"/>
</dbReference>
<dbReference type="OrthoDB" id="2831072at2759"/>
<organism evidence="4 5">
    <name type="scientific">Pterulicium gracile</name>
    <dbReference type="NCBI Taxonomy" id="1884261"/>
    <lineage>
        <taxon>Eukaryota</taxon>
        <taxon>Fungi</taxon>
        <taxon>Dikarya</taxon>
        <taxon>Basidiomycota</taxon>
        <taxon>Agaricomycotina</taxon>
        <taxon>Agaricomycetes</taxon>
        <taxon>Agaricomycetidae</taxon>
        <taxon>Agaricales</taxon>
        <taxon>Pleurotineae</taxon>
        <taxon>Pterulaceae</taxon>
        <taxon>Pterulicium</taxon>
    </lineage>
</organism>
<name>A0A5C3QN19_9AGAR</name>
<dbReference type="PANTHER" id="PTHR21660">
    <property type="entry name" value="THIOESTERASE SUPERFAMILY MEMBER-RELATED"/>
    <property type="match status" value="1"/>
</dbReference>
<evidence type="ECO:0000313" key="5">
    <source>
        <dbReference type="Proteomes" id="UP000305067"/>
    </source>
</evidence>
<dbReference type="SUPFAM" id="SSF54637">
    <property type="entry name" value="Thioesterase/thiol ester dehydrase-isomerase"/>
    <property type="match status" value="1"/>
</dbReference>